<dbReference type="InterPro" id="IPR040930">
    <property type="entry name" value="AF-9_AHD"/>
</dbReference>
<gene>
    <name evidence="5" type="ORF">TRIADDRAFT_54575</name>
</gene>
<dbReference type="eggNOG" id="KOG3149">
    <property type="taxonomic scope" value="Eukaryota"/>
</dbReference>
<dbReference type="InterPro" id="IPR038704">
    <property type="entry name" value="YEAST_sf"/>
</dbReference>
<dbReference type="KEGG" id="tad:TRIADDRAFT_54575"/>
<keyword evidence="1 2" id="KW-0539">Nucleus</keyword>
<organism evidence="5 6">
    <name type="scientific">Trichoplax adhaerens</name>
    <name type="common">Trichoplax reptans</name>
    <dbReference type="NCBI Taxonomy" id="10228"/>
    <lineage>
        <taxon>Eukaryota</taxon>
        <taxon>Metazoa</taxon>
        <taxon>Placozoa</taxon>
        <taxon>Uniplacotomia</taxon>
        <taxon>Trichoplacea</taxon>
        <taxon>Trichoplacidae</taxon>
        <taxon>Trichoplax</taxon>
    </lineage>
</organism>
<dbReference type="CDD" id="cd16906">
    <property type="entry name" value="YEATS_AF-9_like"/>
    <property type="match status" value="1"/>
</dbReference>
<protein>
    <recommendedName>
        <fullName evidence="4">YEATS domain-containing protein</fullName>
    </recommendedName>
</protein>
<dbReference type="GO" id="GO:0006357">
    <property type="term" value="P:regulation of transcription by RNA polymerase II"/>
    <property type="evidence" value="ECO:0000318"/>
    <property type="project" value="GO_Central"/>
</dbReference>
<dbReference type="GO" id="GO:0005634">
    <property type="term" value="C:nucleus"/>
    <property type="evidence" value="ECO:0000318"/>
    <property type="project" value="GO_Central"/>
</dbReference>
<name>B3RSF1_TRIAD</name>
<evidence type="ECO:0000256" key="3">
    <source>
        <dbReference type="SAM" id="MobiDB-lite"/>
    </source>
</evidence>
<dbReference type="InterPro" id="IPR052790">
    <property type="entry name" value="YEATS_domain"/>
</dbReference>
<dbReference type="Gene3D" id="2.60.40.1970">
    <property type="entry name" value="YEATS domain"/>
    <property type="match status" value="1"/>
</dbReference>
<dbReference type="GO" id="GO:0042393">
    <property type="term" value="F:histone binding"/>
    <property type="evidence" value="ECO:0000318"/>
    <property type="project" value="GO_Central"/>
</dbReference>
<keyword evidence="6" id="KW-1185">Reference proteome</keyword>
<dbReference type="OrthoDB" id="10053467at2759"/>
<feature type="region of interest" description="Disordered" evidence="3">
    <location>
        <begin position="151"/>
        <end position="241"/>
    </location>
</feature>
<dbReference type="Gene3D" id="1.20.1270.290">
    <property type="match status" value="1"/>
</dbReference>
<dbReference type="InterPro" id="IPR055129">
    <property type="entry name" value="YEATS_dom"/>
</dbReference>
<dbReference type="AlphaFoldDB" id="B3RSF1"/>
<feature type="compositionally biased region" description="Basic and acidic residues" evidence="3">
    <location>
        <begin position="210"/>
        <end position="229"/>
    </location>
</feature>
<dbReference type="GO" id="GO:0006338">
    <property type="term" value="P:chromatin remodeling"/>
    <property type="evidence" value="ECO:0000318"/>
    <property type="project" value="GO_Central"/>
</dbReference>
<evidence type="ECO:0000313" key="5">
    <source>
        <dbReference type="EMBL" id="EDV27045.1"/>
    </source>
</evidence>
<dbReference type="OMA" id="YEICKEV"/>
<feature type="domain" description="YEATS" evidence="4">
    <location>
        <begin position="15"/>
        <end position="173"/>
    </location>
</feature>
<dbReference type="Pfam" id="PF17793">
    <property type="entry name" value="AHD"/>
    <property type="match status" value="1"/>
</dbReference>
<dbReference type="InParanoid" id="B3RSF1"/>
<dbReference type="HOGENOM" id="CLU_572848_0_0_1"/>
<dbReference type="Proteomes" id="UP000009022">
    <property type="component" value="Unassembled WGS sequence"/>
</dbReference>
<evidence type="ECO:0000313" key="6">
    <source>
        <dbReference type="Proteomes" id="UP000009022"/>
    </source>
</evidence>
<feature type="compositionally biased region" description="Low complexity" evidence="3">
    <location>
        <begin position="385"/>
        <end position="404"/>
    </location>
</feature>
<dbReference type="EMBL" id="DS985243">
    <property type="protein sequence ID" value="EDV27045.1"/>
    <property type="molecule type" value="Genomic_DNA"/>
</dbReference>
<comment type="subcellular location">
    <subcellularLocation>
        <location evidence="2">Nucleus</location>
    </subcellularLocation>
</comment>
<dbReference type="PANTHER" id="PTHR47827">
    <property type="entry name" value="AHD DOMAIN-CONTAINING PROTEIN"/>
    <property type="match status" value="1"/>
</dbReference>
<feature type="compositionally biased region" description="Polar residues" evidence="3">
    <location>
        <begin position="230"/>
        <end position="239"/>
    </location>
</feature>
<evidence type="ECO:0000259" key="4">
    <source>
        <dbReference type="PROSITE" id="PS51037"/>
    </source>
</evidence>
<proteinExistence type="predicted"/>
<dbReference type="PhylomeDB" id="B3RSF1"/>
<dbReference type="STRING" id="10228.B3RSF1"/>
<feature type="region of interest" description="Disordered" evidence="3">
    <location>
        <begin position="306"/>
        <end position="327"/>
    </location>
</feature>
<feature type="region of interest" description="Disordered" evidence="3">
    <location>
        <begin position="385"/>
        <end position="407"/>
    </location>
</feature>
<dbReference type="PANTHER" id="PTHR47827:SF3">
    <property type="entry name" value="AF-9 ANC1 HOMOLOGY DOMAIN-CONTAINING PROTEIN"/>
    <property type="match status" value="1"/>
</dbReference>
<accession>B3RSF1</accession>
<dbReference type="GO" id="GO:0035267">
    <property type="term" value="C:NuA4 histone acetyltransferase complex"/>
    <property type="evidence" value="ECO:0000318"/>
    <property type="project" value="GO_Central"/>
</dbReference>
<dbReference type="Pfam" id="PF03366">
    <property type="entry name" value="YEATS"/>
    <property type="match status" value="1"/>
</dbReference>
<sequence length="477" mass="54302">MKPIPHCKNSGINGLAYVQSAYIMIKFGHKTVKRKELTPEGYSHDWEVYVCGLNKVKLDEIIKKVIFNIHEDYAKPHRVVKKPPYKVMESGYGGFDMTINIYFKCDDVEHQEYKIQYDLTYPENNEIIENHILLKAGASIQNVETKTSIYQPGGEKISKNGMKNNVKPKLINEGQNKRPNHVRHETPEVKPSSLECTSDQKHAHKKKKLKMADHPKIESDNLSEHRSKYENSSSLNTRLKNGKTSKEIKLAAKLASSSNRKSTASFNIALGSLITQSKDYSSDSELEDNFVKNSVKLSKMRKDVSFDKKSNGTMPKKKKFKKDKLDGHSAKNSFLSSIYDSESESEIKTNNTKFLNAANDRLPVNTDTINFNNDDKRIDVHDYFSQSTSSSPLNSQKSSSSSSSVDRYFKNPHDHARLAKLHQIIISLKDDELINGVADIVYASGNYEICKEVQKFQFKLEDLSQKTLCNLEKLVYK</sequence>
<dbReference type="PROSITE" id="PS51037">
    <property type="entry name" value="YEATS"/>
    <property type="match status" value="1"/>
</dbReference>
<reference evidence="5 6" key="1">
    <citation type="journal article" date="2008" name="Nature">
        <title>The Trichoplax genome and the nature of placozoans.</title>
        <authorList>
            <person name="Srivastava M."/>
            <person name="Begovic E."/>
            <person name="Chapman J."/>
            <person name="Putnam N.H."/>
            <person name="Hellsten U."/>
            <person name="Kawashima T."/>
            <person name="Kuo A."/>
            <person name="Mitros T."/>
            <person name="Salamov A."/>
            <person name="Carpenter M.L."/>
            <person name="Signorovitch A.Y."/>
            <person name="Moreno M.A."/>
            <person name="Kamm K."/>
            <person name="Grimwood J."/>
            <person name="Schmutz J."/>
            <person name="Shapiro H."/>
            <person name="Grigoriev I.V."/>
            <person name="Buss L.W."/>
            <person name="Schierwater B."/>
            <person name="Dellaporta S.L."/>
            <person name="Rokhsar D.S."/>
        </authorList>
    </citation>
    <scope>NUCLEOTIDE SEQUENCE [LARGE SCALE GENOMIC DNA]</scope>
    <source>
        <strain evidence="5 6">Grell-BS-1999</strain>
    </source>
</reference>
<dbReference type="RefSeq" id="XP_002111041.1">
    <property type="nucleotide sequence ID" value="XM_002111005.1"/>
</dbReference>
<dbReference type="GeneID" id="6751715"/>
<dbReference type="CTD" id="6751715"/>
<evidence type="ECO:0000256" key="1">
    <source>
        <dbReference type="ARBA" id="ARBA00023242"/>
    </source>
</evidence>
<evidence type="ECO:0000256" key="2">
    <source>
        <dbReference type="PROSITE-ProRule" id="PRU00376"/>
    </source>
</evidence>